<proteinExistence type="predicted"/>
<dbReference type="EMBL" id="BK015484">
    <property type="protein sequence ID" value="DAE09208.1"/>
    <property type="molecule type" value="Genomic_DNA"/>
</dbReference>
<reference evidence="1" key="1">
    <citation type="journal article" date="2021" name="Proc. Natl. Acad. Sci. U.S.A.">
        <title>A Catalog of Tens of Thousands of Viruses from Human Metagenomes Reveals Hidden Associations with Chronic Diseases.</title>
        <authorList>
            <person name="Tisza M.J."/>
            <person name="Buck C.B."/>
        </authorList>
    </citation>
    <scope>NUCLEOTIDE SEQUENCE</scope>
    <source>
        <strain evidence="1">CtkJH11</strain>
    </source>
</reference>
<name>A0A8S5PR13_9CAUD</name>
<organism evidence="1">
    <name type="scientific">Siphoviridae sp. ctkJH11</name>
    <dbReference type="NCBI Taxonomy" id="2825641"/>
    <lineage>
        <taxon>Viruses</taxon>
        <taxon>Duplodnaviria</taxon>
        <taxon>Heunggongvirae</taxon>
        <taxon>Uroviricota</taxon>
        <taxon>Caudoviricetes</taxon>
    </lineage>
</organism>
<accession>A0A8S5PR13</accession>
<sequence>MEATTIIKIDARNPGLPPRIFATQYDSGRKIRCYIAGVTGNASRARIYCVKPSGKETYSDGAMISETCVEFEMTEQMLAEIGETKGQIHLVDTESSVTTFDFGIEVRKNRIAESAITSSDDYKALVEALKKLEGYDIVEITNSEIDSLQNTL</sequence>
<evidence type="ECO:0000313" key="1">
    <source>
        <dbReference type="EMBL" id="DAE09208.1"/>
    </source>
</evidence>
<protein>
    <submittedName>
        <fullName evidence="1">Baseplate component</fullName>
    </submittedName>
</protein>